<evidence type="ECO:0000256" key="1">
    <source>
        <dbReference type="SAM" id="MobiDB-lite"/>
    </source>
</evidence>
<accession>A0AAE0G3R8</accession>
<evidence type="ECO:0000313" key="3">
    <source>
        <dbReference type="Proteomes" id="UP001190700"/>
    </source>
</evidence>
<evidence type="ECO:0000313" key="2">
    <source>
        <dbReference type="EMBL" id="KAK3270973.1"/>
    </source>
</evidence>
<feature type="region of interest" description="Disordered" evidence="1">
    <location>
        <begin position="35"/>
        <end position="77"/>
    </location>
</feature>
<keyword evidence="3" id="KW-1185">Reference proteome</keyword>
<comment type="caution">
    <text evidence="2">The sequence shown here is derived from an EMBL/GenBank/DDBJ whole genome shotgun (WGS) entry which is preliminary data.</text>
</comment>
<name>A0AAE0G3R8_9CHLO</name>
<feature type="compositionally biased region" description="Basic and acidic residues" evidence="1">
    <location>
        <begin position="190"/>
        <end position="200"/>
    </location>
</feature>
<gene>
    <name evidence="2" type="ORF">CYMTET_20657</name>
</gene>
<proteinExistence type="predicted"/>
<organism evidence="2 3">
    <name type="scientific">Cymbomonas tetramitiformis</name>
    <dbReference type="NCBI Taxonomy" id="36881"/>
    <lineage>
        <taxon>Eukaryota</taxon>
        <taxon>Viridiplantae</taxon>
        <taxon>Chlorophyta</taxon>
        <taxon>Pyramimonadophyceae</taxon>
        <taxon>Pyramimonadales</taxon>
        <taxon>Pyramimonadaceae</taxon>
        <taxon>Cymbomonas</taxon>
    </lineage>
</organism>
<dbReference type="Proteomes" id="UP001190700">
    <property type="component" value="Unassembled WGS sequence"/>
</dbReference>
<feature type="compositionally biased region" description="Polar residues" evidence="1">
    <location>
        <begin position="35"/>
        <end position="52"/>
    </location>
</feature>
<reference evidence="2 3" key="1">
    <citation type="journal article" date="2015" name="Genome Biol. Evol.">
        <title>Comparative Genomics of a Bacterivorous Green Alga Reveals Evolutionary Causalities and Consequences of Phago-Mixotrophic Mode of Nutrition.</title>
        <authorList>
            <person name="Burns J.A."/>
            <person name="Paasch A."/>
            <person name="Narechania A."/>
            <person name="Kim E."/>
        </authorList>
    </citation>
    <scope>NUCLEOTIDE SEQUENCE [LARGE SCALE GENOMIC DNA]</scope>
    <source>
        <strain evidence="2 3">PLY_AMNH</strain>
    </source>
</reference>
<feature type="region of interest" description="Disordered" evidence="1">
    <location>
        <begin position="190"/>
        <end position="215"/>
    </location>
</feature>
<dbReference type="AlphaFoldDB" id="A0AAE0G3R8"/>
<sequence length="266" mass="28981">MTADLPTSSVRTGEVAYQSASSNFSLLEQQRSSRIINDSAGSSETETLSFAPSANREAGSSRLGQEEGDATSSLGPPVLESQEHRAVPLQDDWLKFGTSHRTGQKIVAQVFPKSWKDFDEQCGSEANADEPWNTMPWMARKGRVWVAEPEVPDALTLVACAAYPRDQSPTEAEAAARRFETALRMIKEREEAASPREAVSRRLSPRSGTSKGKSPLCAAEMHVVQDPSQRKLRIITHAMGSFEGHPDAAVFATGLSAGLERFQFSV</sequence>
<dbReference type="EMBL" id="LGRX02010103">
    <property type="protein sequence ID" value="KAK3270973.1"/>
    <property type="molecule type" value="Genomic_DNA"/>
</dbReference>
<protein>
    <submittedName>
        <fullName evidence="2">Uncharacterized protein</fullName>
    </submittedName>
</protein>